<dbReference type="EMBL" id="QMFZ01000003">
    <property type="protein sequence ID" value="RBB41670.1"/>
    <property type="molecule type" value="Genomic_DNA"/>
</dbReference>
<dbReference type="EMBL" id="QMFZ01000144">
    <property type="protein sequence ID" value="RBB30981.1"/>
    <property type="molecule type" value="Genomic_DNA"/>
</dbReference>
<evidence type="ECO:0000313" key="3">
    <source>
        <dbReference type="EMBL" id="RBB41670.1"/>
    </source>
</evidence>
<gene>
    <name evidence="3" type="ORF">DPV79_04735</name>
    <name evidence="2" type="ORF">DPV79_41665</name>
</gene>
<organism evidence="3 4">
    <name type="scientific">Burkholderia reimsis</name>
    <dbReference type="NCBI Taxonomy" id="2234132"/>
    <lineage>
        <taxon>Bacteria</taxon>
        <taxon>Pseudomonadati</taxon>
        <taxon>Pseudomonadota</taxon>
        <taxon>Betaproteobacteria</taxon>
        <taxon>Burkholderiales</taxon>
        <taxon>Burkholderiaceae</taxon>
        <taxon>Burkholderia</taxon>
    </lineage>
</organism>
<accession>A0A365R017</accession>
<dbReference type="InterPro" id="IPR025878">
    <property type="entry name" value="Acyl-CoA_dh-like_C_dom"/>
</dbReference>
<sequence>ALSSVVDYVLANAKQDPNAVFAGSVPYLKLAGVVLCGWQMARALVAAQANRASDPAFFDAKIAIAQLYAEQVLVQAGALEASIVGTKGNEGVLALTEDQF</sequence>
<proteinExistence type="predicted"/>
<dbReference type="RefSeq" id="WP_208866705.1">
    <property type="nucleotide sequence ID" value="NZ_QMFZ01000003.1"/>
</dbReference>
<reference evidence="3 4" key="1">
    <citation type="submission" date="2018-06" db="EMBL/GenBank/DDBJ databases">
        <title>Draft genome sequence of Burkholderia reimsis strain BE51 isolated from a French agricultural soil.</title>
        <authorList>
            <person name="Esmaeel Q."/>
        </authorList>
    </citation>
    <scope>NUCLEOTIDE SEQUENCE [LARGE SCALE GENOMIC DNA]</scope>
    <source>
        <strain evidence="3 4">BE51</strain>
    </source>
</reference>
<feature type="non-terminal residue" evidence="3">
    <location>
        <position position="1"/>
    </location>
</feature>
<dbReference type="AlphaFoldDB" id="A0A365R017"/>
<keyword evidence="4" id="KW-1185">Reference proteome</keyword>
<evidence type="ECO:0000313" key="4">
    <source>
        <dbReference type="Proteomes" id="UP000252458"/>
    </source>
</evidence>
<dbReference type="Pfam" id="PF12806">
    <property type="entry name" value="Acyl-CoA_dh_C"/>
    <property type="match status" value="1"/>
</dbReference>
<feature type="domain" description="Acetyl-CoA dehydrogenase-like C-terminal" evidence="1">
    <location>
        <begin position="2"/>
        <end position="85"/>
    </location>
</feature>
<name>A0A365R017_9BURK</name>
<comment type="caution">
    <text evidence="3">The sequence shown here is derived from an EMBL/GenBank/DDBJ whole genome shotgun (WGS) entry which is preliminary data.</text>
</comment>
<evidence type="ECO:0000259" key="1">
    <source>
        <dbReference type="Pfam" id="PF12806"/>
    </source>
</evidence>
<evidence type="ECO:0000313" key="2">
    <source>
        <dbReference type="EMBL" id="RBB30981.1"/>
    </source>
</evidence>
<protein>
    <submittedName>
        <fullName evidence="3">Acyl-CoA dehydrogenase</fullName>
    </submittedName>
</protein>
<dbReference type="Proteomes" id="UP000252458">
    <property type="component" value="Unassembled WGS sequence"/>
</dbReference>